<dbReference type="InterPro" id="IPR043129">
    <property type="entry name" value="ATPase_NBD"/>
</dbReference>
<feature type="non-terminal residue" evidence="1">
    <location>
        <position position="310"/>
    </location>
</feature>
<protein>
    <recommendedName>
        <fullName evidence="3">Actin-like ATPase domain-containing protein</fullName>
    </recommendedName>
</protein>
<dbReference type="EMBL" id="JANBOI010003628">
    <property type="protein sequence ID" value="KAJ1718249.1"/>
    <property type="molecule type" value="Genomic_DNA"/>
</dbReference>
<proteinExistence type="predicted"/>
<comment type="caution">
    <text evidence="1">The sequence shown here is derived from an EMBL/GenBank/DDBJ whole genome shotgun (WGS) entry which is preliminary data.</text>
</comment>
<dbReference type="Pfam" id="PF00022">
    <property type="entry name" value="Actin"/>
    <property type="match status" value="2"/>
</dbReference>
<reference evidence="1" key="1">
    <citation type="submission" date="2022-07" db="EMBL/GenBank/DDBJ databases">
        <title>Phylogenomic reconstructions and comparative analyses of Kickxellomycotina fungi.</title>
        <authorList>
            <person name="Reynolds N.K."/>
            <person name="Stajich J.E."/>
            <person name="Barry K."/>
            <person name="Grigoriev I.V."/>
            <person name="Crous P."/>
            <person name="Smith M.E."/>
        </authorList>
    </citation>
    <scope>NUCLEOTIDE SEQUENCE</scope>
    <source>
        <strain evidence="1">BCRC 34381</strain>
    </source>
</reference>
<evidence type="ECO:0008006" key="3">
    <source>
        <dbReference type="Google" id="ProtNLM"/>
    </source>
</evidence>
<gene>
    <name evidence="1" type="ORF">LPJ61_006735</name>
</gene>
<dbReference type="AlphaFoldDB" id="A0A9W7XTH4"/>
<dbReference type="Proteomes" id="UP001143981">
    <property type="component" value="Unassembled WGS sequence"/>
</dbReference>
<dbReference type="Gene3D" id="3.30.420.40">
    <property type="match status" value="3"/>
</dbReference>
<name>A0A9W7XTH4_9FUNG</name>
<keyword evidence="2" id="KW-1185">Reference proteome</keyword>
<evidence type="ECO:0000313" key="2">
    <source>
        <dbReference type="Proteomes" id="UP001143981"/>
    </source>
</evidence>
<dbReference type="OrthoDB" id="337660at2759"/>
<dbReference type="Gene3D" id="3.90.640.10">
    <property type="entry name" value="Actin, Chain A, domain 4"/>
    <property type="match status" value="1"/>
</dbReference>
<sequence length="310" mass="33185">MDEDVLDALLVEQIREAYRTHLLVDPKTRKVAVVESVLLPVQIKRAVARVLLGNLRVPQISFYPSSVAGLMTCGAMAGLVVDCGHRSTTVVPVYDCRPLNAYVVSTPMGGDMMLRNMCELVKQFATFQPFDHALGEQPVDDQMLDNTTCARLLHGSCSVSPHPVPASELAKSPGGLGVGVAGPRIVEWFVSNCAAADPTVRLTIDSPKHGRGALQIPAWILERVAEPLLAGDPVEDHMGLVDAVVQCIERAPVDTRRQLVGRILVVGGVADVPNFATRLLADLTTRLRQHPKWNALASCVAAAGAPAGQS</sequence>
<accession>A0A9W7XTH4</accession>
<organism evidence="1 2">
    <name type="scientific">Coemansia biformis</name>
    <dbReference type="NCBI Taxonomy" id="1286918"/>
    <lineage>
        <taxon>Eukaryota</taxon>
        <taxon>Fungi</taxon>
        <taxon>Fungi incertae sedis</taxon>
        <taxon>Zoopagomycota</taxon>
        <taxon>Kickxellomycotina</taxon>
        <taxon>Kickxellomycetes</taxon>
        <taxon>Kickxellales</taxon>
        <taxon>Kickxellaceae</taxon>
        <taxon>Coemansia</taxon>
    </lineage>
</organism>
<dbReference type="SUPFAM" id="SSF53067">
    <property type="entry name" value="Actin-like ATPase domain"/>
    <property type="match status" value="2"/>
</dbReference>
<dbReference type="PANTHER" id="PTHR11937">
    <property type="entry name" value="ACTIN"/>
    <property type="match status" value="1"/>
</dbReference>
<dbReference type="InterPro" id="IPR004000">
    <property type="entry name" value="Actin"/>
</dbReference>
<evidence type="ECO:0000313" key="1">
    <source>
        <dbReference type="EMBL" id="KAJ1718249.1"/>
    </source>
</evidence>